<feature type="compositionally biased region" description="Polar residues" evidence="6">
    <location>
        <begin position="127"/>
        <end position="140"/>
    </location>
</feature>
<feature type="compositionally biased region" description="Acidic residues" evidence="6">
    <location>
        <begin position="1029"/>
        <end position="1046"/>
    </location>
</feature>
<keyword evidence="3 7" id="KW-0812">Transmembrane</keyword>
<feature type="transmembrane region" description="Helical" evidence="7">
    <location>
        <begin position="620"/>
        <end position="638"/>
    </location>
</feature>
<dbReference type="InterPro" id="IPR004342">
    <property type="entry name" value="EXS_C"/>
</dbReference>
<feature type="compositionally biased region" description="Basic and acidic residues" evidence="6">
    <location>
        <begin position="113"/>
        <end position="125"/>
    </location>
</feature>
<sequence length="1102" mass="125622">MKFAKELERDLVPEWRLKYLDYKLGKKKLKAINRALRNVESTPRFRRRAGSSNVLPSPLDAAPKYTYLNREHAHQGETSNTRDTEDLRALAITNTRSQNNLHQKAEGIQLGRTPEEEPLNGRREFSNLGSSYGSFSATSPTQGTQKGIGGKTRAPPSLKLPGAALDPDSVSPHVGVSAEPLAKTKSVTLPPPAEPETDNAFEVGKTRTPNKHHNSLPARYKSVFSPKRVNSTPGPVTPSHARPSVRRLFSASNKTPPGTPGDVPLEAYRDFDFRQAEFFRFLDSELEKIEKFYKQKEDEATNRLAVLRDQLHIMRDRRIDDIIQRQTDKINARAQKKHDGDYGAVGGQMSNRGEQSQQGRANGVTLKDTLMNPIEAAFEAINAGKYGKSTKNIAQLTTPAALKPRDHPDSRRDFARRPDLPEVPYQTAKRKLKVALQEYYRGLELLKAYALLNRTAFRKINKKYDKTVNARPSSRYMNEKVNHAWFVNSDVIEGHIRTTEDLYARYFEKGNHKVAVGKLRVKSARAGDYTDNTFRNGLLLAAGVILGIQGLIQANTIADLNHPGSSTLAMNTSYLLQIYAGYFLVNFLTLLFCLACRVWHENKINYIFIFEYDTRHHLDWRQLSEIPCWYLFMLGLFMQVNFHQVGGQRLYLYYPVILIGISVALLFNPFKVFYFRTRMWLLYSLWRLMLAGVYPVEWRDFYMGDMFCSLTYSMSGIALFFCLYAHDWNNPPQCNSSHLRVTGFLAALPGVWRLLQCLRRYRDTGNKFPHLLNGGKYTATILFNVTLSIYRLDNRTSTKAAYITFGIINGIYTSFWDIYYDWSLGDPHAKYPFLRKELGYKKVWWYYTAMCIDPVLRNIWFLYTIVPLQTQHSSVTSFLVSLLEILRRGMWSVFRVENEHCTNVGRFRASRDVPLPYYLPASAEEEQDHSSGIPHGPQPIDVEQPGEAQPPTPTEAEHRRPATATGAQVESSQASARKRRGPQDEFRPSPLQRAFTHVGDIFRDAHAQDFERKLKPELGRDPRNASKMDDDDSDDDDESDNDDESGELANSRGSDGTQDKDSDGEREVENEVHDDEEQSALARIREDFAEGITSARSDRAHT</sequence>
<feature type="transmembrane region" description="Helical" evidence="7">
    <location>
        <begin position="737"/>
        <end position="755"/>
    </location>
</feature>
<dbReference type="GO" id="GO:0016036">
    <property type="term" value="P:cellular response to phosphate starvation"/>
    <property type="evidence" value="ECO:0007669"/>
    <property type="project" value="TreeGrafter"/>
</dbReference>
<name>A0A9Q9DN43_CURCL</name>
<dbReference type="InterPro" id="IPR004331">
    <property type="entry name" value="SPX_dom"/>
</dbReference>
<evidence type="ECO:0000256" key="6">
    <source>
        <dbReference type="SAM" id="MobiDB-lite"/>
    </source>
</evidence>
<feature type="compositionally biased region" description="Polar residues" evidence="6">
    <location>
        <begin position="965"/>
        <end position="975"/>
    </location>
</feature>
<keyword evidence="4 7" id="KW-1133">Transmembrane helix</keyword>
<gene>
    <name evidence="10" type="ORF">yc1106_00091</name>
</gene>
<feature type="domain" description="EXS" evidence="8">
    <location>
        <begin position="733"/>
        <end position="927"/>
    </location>
</feature>
<feature type="compositionally biased region" description="Basic and acidic residues" evidence="6">
    <location>
        <begin position="1010"/>
        <end position="1028"/>
    </location>
</feature>
<dbReference type="Pfam" id="PF03105">
    <property type="entry name" value="SPX"/>
    <property type="match status" value="1"/>
</dbReference>
<dbReference type="CDD" id="cd14475">
    <property type="entry name" value="SPX_SYG1_like"/>
    <property type="match status" value="1"/>
</dbReference>
<feature type="region of interest" description="Disordered" evidence="6">
    <location>
        <begin position="924"/>
        <end position="990"/>
    </location>
</feature>
<dbReference type="Proteomes" id="UP001056012">
    <property type="component" value="Chromosome 1"/>
</dbReference>
<dbReference type="PROSITE" id="PS51382">
    <property type="entry name" value="SPX"/>
    <property type="match status" value="1"/>
</dbReference>
<organism evidence="10 11">
    <name type="scientific">Curvularia clavata</name>
    <dbReference type="NCBI Taxonomy" id="95742"/>
    <lineage>
        <taxon>Eukaryota</taxon>
        <taxon>Fungi</taxon>
        <taxon>Dikarya</taxon>
        <taxon>Ascomycota</taxon>
        <taxon>Pezizomycotina</taxon>
        <taxon>Dothideomycetes</taxon>
        <taxon>Pleosporomycetidae</taxon>
        <taxon>Pleosporales</taxon>
        <taxon>Pleosporineae</taxon>
        <taxon>Pleosporaceae</taxon>
        <taxon>Curvularia</taxon>
    </lineage>
</organism>
<evidence type="ECO:0000256" key="5">
    <source>
        <dbReference type="ARBA" id="ARBA00023136"/>
    </source>
</evidence>
<evidence type="ECO:0000256" key="3">
    <source>
        <dbReference type="ARBA" id="ARBA00022692"/>
    </source>
</evidence>
<evidence type="ECO:0000259" key="8">
    <source>
        <dbReference type="PROSITE" id="PS51380"/>
    </source>
</evidence>
<protein>
    <submittedName>
        <fullName evidence="10">Signal transduction protein</fullName>
    </submittedName>
</protein>
<dbReference type="GO" id="GO:0006817">
    <property type="term" value="P:phosphate ion transport"/>
    <property type="evidence" value="ECO:0007669"/>
    <property type="project" value="TreeGrafter"/>
</dbReference>
<comment type="subcellular location">
    <subcellularLocation>
        <location evidence="1">Membrane</location>
        <topology evidence="1">Multi-pass membrane protein</topology>
    </subcellularLocation>
</comment>
<dbReference type="VEuPathDB" id="FungiDB:yc1106_00091"/>
<dbReference type="PANTHER" id="PTHR10783:SF103">
    <property type="entry name" value="SOLUTE CARRIER FAMILY 53 MEMBER 1"/>
    <property type="match status" value="1"/>
</dbReference>
<dbReference type="Pfam" id="PF03124">
    <property type="entry name" value="EXS"/>
    <property type="match status" value="1"/>
</dbReference>
<feature type="transmembrane region" description="Helical" evidence="7">
    <location>
        <begin position="650"/>
        <end position="667"/>
    </location>
</feature>
<feature type="transmembrane region" description="Helical" evidence="7">
    <location>
        <begin position="702"/>
        <end position="725"/>
    </location>
</feature>
<evidence type="ECO:0000259" key="9">
    <source>
        <dbReference type="PROSITE" id="PS51382"/>
    </source>
</evidence>
<accession>A0A9Q9DN43</accession>
<feature type="transmembrane region" description="Helical" evidence="7">
    <location>
        <begin position="775"/>
        <end position="793"/>
    </location>
</feature>
<dbReference type="EMBL" id="CP089274">
    <property type="protein sequence ID" value="USP72817.1"/>
    <property type="molecule type" value="Genomic_DNA"/>
</dbReference>
<dbReference type="GO" id="GO:0000822">
    <property type="term" value="F:inositol hexakisphosphate binding"/>
    <property type="evidence" value="ECO:0007669"/>
    <property type="project" value="TreeGrafter"/>
</dbReference>
<keyword evidence="11" id="KW-1185">Reference proteome</keyword>
<feature type="domain" description="SPX" evidence="9">
    <location>
        <begin position="1"/>
        <end position="478"/>
    </location>
</feature>
<evidence type="ECO:0000256" key="2">
    <source>
        <dbReference type="ARBA" id="ARBA00009665"/>
    </source>
</evidence>
<dbReference type="GO" id="GO:0005886">
    <property type="term" value="C:plasma membrane"/>
    <property type="evidence" value="ECO:0007669"/>
    <property type="project" value="TreeGrafter"/>
</dbReference>
<proteinExistence type="inferred from homology"/>
<feature type="compositionally biased region" description="Polar residues" evidence="6">
    <location>
        <begin position="93"/>
        <end position="102"/>
    </location>
</feature>
<feature type="region of interest" description="Disordered" evidence="6">
    <location>
        <begin position="1010"/>
        <end position="1102"/>
    </location>
</feature>
<feature type="transmembrane region" description="Helical" evidence="7">
    <location>
        <begin position="844"/>
        <end position="863"/>
    </location>
</feature>
<dbReference type="PROSITE" id="PS51380">
    <property type="entry name" value="EXS"/>
    <property type="match status" value="1"/>
</dbReference>
<comment type="similarity">
    <text evidence="2">Belongs to the SYG1 (TC 2.A.94) family.</text>
</comment>
<dbReference type="AlphaFoldDB" id="A0A9Q9DN43"/>
<feature type="compositionally biased region" description="Basic and acidic residues" evidence="6">
    <location>
        <begin position="1057"/>
        <end position="1071"/>
    </location>
</feature>
<dbReference type="GO" id="GO:0005794">
    <property type="term" value="C:Golgi apparatus"/>
    <property type="evidence" value="ECO:0007669"/>
    <property type="project" value="TreeGrafter"/>
</dbReference>
<keyword evidence="5 7" id="KW-0472">Membrane</keyword>
<dbReference type="PANTHER" id="PTHR10783">
    <property type="entry name" value="XENOTROPIC AND POLYTROPIC RETROVIRUS RECEPTOR 1-RELATED"/>
    <property type="match status" value="1"/>
</dbReference>
<evidence type="ECO:0000256" key="4">
    <source>
        <dbReference type="ARBA" id="ARBA00022989"/>
    </source>
</evidence>
<evidence type="ECO:0000313" key="10">
    <source>
        <dbReference type="EMBL" id="USP72817.1"/>
    </source>
</evidence>
<feature type="region of interest" description="Disordered" evidence="6">
    <location>
        <begin position="93"/>
        <end position="217"/>
    </location>
</feature>
<feature type="transmembrane region" description="Helical" evidence="7">
    <location>
        <begin position="578"/>
        <end position="599"/>
    </location>
</feature>
<evidence type="ECO:0000313" key="11">
    <source>
        <dbReference type="Proteomes" id="UP001056012"/>
    </source>
</evidence>
<dbReference type="OrthoDB" id="9970435at2759"/>
<feature type="transmembrane region" description="Helical" evidence="7">
    <location>
        <begin position="800"/>
        <end position="819"/>
    </location>
</feature>
<evidence type="ECO:0000256" key="7">
    <source>
        <dbReference type="SAM" id="Phobius"/>
    </source>
</evidence>
<evidence type="ECO:0000256" key="1">
    <source>
        <dbReference type="ARBA" id="ARBA00004141"/>
    </source>
</evidence>
<reference evidence="10" key="1">
    <citation type="submission" date="2021-12" db="EMBL/GenBank/DDBJ databases">
        <title>Curvularia clavata genome.</title>
        <authorList>
            <person name="Cao Y."/>
        </authorList>
    </citation>
    <scope>NUCLEOTIDE SEQUENCE</scope>
    <source>
        <strain evidence="10">Yc1106</strain>
    </source>
</reference>